<feature type="compositionally biased region" description="Gly residues" evidence="7">
    <location>
        <begin position="65"/>
        <end position="77"/>
    </location>
</feature>
<dbReference type="Proteomes" id="UP000026960">
    <property type="component" value="Chromosome 1"/>
</dbReference>
<dbReference type="PANTHER" id="PTHR33869:SF34">
    <property type="entry name" value="OS01G0673400 PROTEIN"/>
    <property type="match status" value="1"/>
</dbReference>
<dbReference type="GO" id="GO:0005576">
    <property type="term" value="C:extracellular region"/>
    <property type="evidence" value="ECO:0007669"/>
    <property type="project" value="UniProtKB-SubCell"/>
</dbReference>
<reference evidence="9" key="2">
    <citation type="submission" date="2015-03" db="UniProtKB">
        <authorList>
            <consortium name="EnsemblPlants"/>
        </authorList>
    </citation>
    <scope>IDENTIFICATION</scope>
</reference>
<dbReference type="EnsemblPlants" id="OBART01G31250.1">
    <property type="protein sequence ID" value="OBART01G31250.1"/>
    <property type="gene ID" value="OBART01G31250"/>
</dbReference>
<dbReference type="InterPro" id="IPR039616">
    <property type="entry name" value="CLE1-4"/>
</dbReference>
<name>A0A0D3EU43_9ORYZ</name>
<dbReference type="PaxDb" id="65489-OBART01G31250.1"/>
<comment type="subcellular location">
    <subcellularLocation>
        <location evidence="1">Secreted</location>
    </subcellularLocation>
</comment>
<dbReference type="AlphaFoldDB" id="A0A0D3EU43"/>
<feature type="region of interest" description="Disordered" evidence="7">
    <location>
        <begin position="61"/>
        <end position="95"/>
    </location>
</feature>
<evidence type="ECO:0000256" key="3">
    <source>
        <dbReference type="ARBA" id="ARBA00022525"/>
    </source>
</evidence>
<organism evidence="9">
    <name type="scientific">Oryza barthii</name>
    <dbReference type="NCBI Taxonomy" id="65489"/>
    <lineage>
        <taxon>Eukaryota</taxon>
        <taxon>Viridiplantae</taxon>
        <taxon>Streptophyta</taxon>
        <taxon>Embryophyta</taxon>
        <taxon>Tracheophyta</taxon>
        <taxon>Spermatophyta</taxon>
        <taxon>Magnoliopsida</taxon>
        <taxon>Liliopsida</taxon>
        <taxon>Poales</taxon>
        <taxon>Poaceae</taxon>
        <taxon>BOP clade</taxon>
        <taxon>Oryzoideae</taxon>
        <taxon>Oryzeae</taxon>
        <taxon>Oryzinae</taxon>
        <taxon>Oryza</taxon>
    </lineage>
</organism>
<comment type="similarity">
    <text evidence="2">Belongs to the CLV3/ESR signal peptide family.</text>
</comment>
<dbReference type="Gramene" id="OBART01G31250.1">
    <property type="protein sequence ID" value="OBART01G31250.1"/>
    <property type="gene ID" value="OBART01G31250"/>
</dbReference>
<feature type="chain" id="PRO_5002275299" evidence="8">
    <location>
        <begin position="28"/>
        <end position="95"/>
    </location>
</feature>
<keyword evidence="3" id="KW-0964">Secreted</keyword>
<sequence>MAARTYLAVFAFCAILMLSAVARSASARALRERAPEEAAVVAGRAGVAGMMKVPAAAAGEAAGRRSGGGAVVVGGGAAAHESKRLSPGGPDPQHH</sequence>
<accession>A0A0D3EU43</accession>
<keyword evidence="6" id="KW-0379">Hydroxylation</keyword>
<dbReference type="GO" id="GO:0033612">
    <property type="term" value="F:receptor serine/threonine kinase binding"/>
    <property type="evidence" value="ECO:0007669"/>
    <property type="project" value="TreeGrafter"/>
</dbReference>
<dbReference type="PANTHER" id="PTHR33869">
    <property type="entry name" value="CLAVATA3/ESR (CLE)-RELATED PROTEIN 3"/>
    <property type="match status" value="1"/>
</dbReference>
<evidence type="ECO:0000256" key="8">
    <source>
        <dbReference type="SAM" id="SignalP"/>
    </source>
</evidence>
<keyword evidence="10" id="KW-1185">Reference proteome</keyword>
<evidence type="ECO:0000256" key="2">
    <source>
        <dbReference type="ARBA" id="ARBA00005416"/>
    </source>
</evidence>
<evidence type="ECO:0000256" key="7">
    <source>
        <dbReference type="SAM" id="MobiDB-lite"/>
    </source>
</evidence>
<evidence type="ECO:0000313" key="10">
    <source>
        <dbReference type="Proteomes" id="UP000026960"/>
    </source>
</evidence>
<evidence type="ECO:0000256" key="6">
    <source>
        <dbReference type="ARBA" id="ARBA00023278"/>
    </source>
</evidence>
<reference evidence="9" key="1">
    <citation type="journal article" date="2009" name="Rice">
        <title>De Novo Next Generation Sequencing of Plant Genomes.</title>
        <authorList>
            <person name="Rounsley S."/>
            <person name="Marri P.R."/>
            <person name="Yu Y."/>
            <person name="He R."/>
            <person name="Sisneros N."/>
            <person name="Goicoechea J.L."/>
            <person name="Lee S.J."/>
            <person name="Angelova A."/>
            <person name="Kudrna D."/>
            <person name="Luo M."/>
            <person name="Affourtit J."/>
            <person name="Desany B."/>
            <person name="Knight J."/>
            <person name="Niazi F."/>
            <person name="Egholm M."/>
            <person name="Wing R.A."/>
        </authorList>
    </citation>
    <scope>NUCLEOTIDE SEQUENCE [LARGE SCALE GENOMIC DNA]</scope>
    <source>
        <strain evidence="9">cv. IRGC 105608</strain>
    </source>
</reference>
<evidence type="ECO:0000256" key="1">
    <source>
        <dbReference type="ARBA" id="ARBA00004613"/>
    </source>
</evidence>
<proteinExistence type="inferred from homology"/>
<dbReference type="HOGENOM" id="CLU_2486601_0_0_1"/>
<evidence type="ECO:0000256" key="5">
    <source>
        <dbReference type="ARBA" id="ARBA00023180"/>
    </source>
</evidence>
<feature type="signal peptide" evidence="8">
    <location>
        <begin position="1"/>
        <end position="27"/>
    </location>
</feature>
<evidence type="ECO:0000313" key="9">
    <source>
        <dbReference type="EnsemblPlants" id="OBART01G31250.1"/>
    </source>
</evidence>
<keyword evidence="4 8" id="KW-0732">Signal</keyword>
<evidence type="ECO:0000256" key="4">
    <source>
        <dbReference type="ARBA" id="ARBA00022729"/>
    </source>
</evidence>
<keyword evidence="5" id="KW-0325">Glycoprotein</keyword>
<dbReference type="eggNOG" id="ENOG502R3VQ">
    <property type="taxonomic scope" value="Eukaryota"/>
</dbReference>
<protein>
    <submittedName>
        <fullName evidence="9">Uncharacterized protein</fullName>
    </submittedName>
</protein>